<name>A0A0A9HP17_ARUDO</name>
<dbReference type="AlphaFoldDB" id="A0A0A9HP17"/>
<reference evidence="1" key="1">
    <citation type="submission" date="2014-09" db="EMBL/GenBank/DDBJ databases">
        <authorList>
            <person name="Magalhaes I.L.F."/>
            <person name="Oliveira U."/>
            <person name="Santos F.R."/>
            <person name="Vidigal T.H.D.A."/>
            <person name="Brescovit A.D."/>
            <person name="Santos A.J."/>
        </authorList>
    </citation>
    <scope>NUCLEOTIDE SEQUENCE</scope>
    <source>
        <tissue evidence="1">Shoot tissue taken approximately 20 cm above the soil surface</tissue>
    </source>
</reference>
<protein>
    <submittedName>
        <fullName evidence="1">Uncharacterized protein</fullName>
    </submittedName>
</protein>
<proteinExistence type="predicted"/>
<evidence type="ECO:0000313" key="1">
    <source>
        <dbReference type="EMBL" id="JAE34628.1"/>
    </source>
</evidence>
<dbReference type="EMBL" id="GBRH01163268">
    <property type="protein sequence ID" value="JAE34628.1"/>
    <property type="molecule type" value="Transcribed_RNA"/>
</dbReference>
<reference evidence="1" key="2">
    <citation type="journal article" date="2015" name="Data Brief">
        <title>Shoot transcriptome of the giant reed, Arundo donax.</title>
        <authorList>
            <person name="Barrero R.A."/>
            <person name="Guerrero F.D."/>
            <person name="Moolhuijzen P."/>
            <person name="Goolsby J.A."/>
            <person name="Tidwell J."/>
            <person name="Bellgard S.E."/>
            <person name="Bellgard M.I."/>
        </authorList>
    </citation>
    <scope>NUCLEOTIDE SEQUENCE</scope>
    <source>
        <tissue evidence="1">Shoot tissue taken approximately 20 cm above the soil surface</tissue>
    </source>
</reference>
<organism evidence="1">
    <name type="scientific">Arundo donax</name>
    <name type="common">Giant reed</name>
    <name type="synonym">Donax arundinaceus</name>
    <dbReference type="NCBI Taxonomy" id="35708"/>
    <lineage>
        <taxon>Eukaryota</taxon>
        <taxon>Viridiplantae</taxon>
        <taxon>Streptophyta</taxon>
        <taxon>Embryophyta</taxon>
        <taxon>Tracheophyta</taxon>
        <taxon>Spermatophyta</taxon>
        <taxon>Magnoliopsida</taxon>
        <taxon>Liliopsida</taxon>
        <taxon>Poales</taxon>
        <taxon>Poaceae</taxon>
        <taxon>PACMAD clade</taxon>
        <taxon>Arundinoideae</taxon>
        <taxon>Arundineae</taxon>
        <taxon>Arundo</taxon>
    </lineage>
</organism>
<accession>A0A0A9HP17</accession>
<sequence>MLCCCYSLFLSPFLCWFLWVSCLTYPNLLGTKDFVVVAAAGRHQRRFPLMMENWVPVHR</sequence>